<dbReference type="PANTHER" id="PTHR34138">
    <property type="entry name" value="CELL SHAPE-DETERMINING PROTEIN MREC"/>
    <property type="match status" value="1"/>
</dbReference>
<dbReference type="Pfam" id="PF04085">
    <property type="entry name" value="MreC"/>
    <property type="match status" value="1"/>
</dbReference>
<comment type="similarity">
    <text evidence="1">Belongs to the MreC family.</text>
</comment>
<dbReference type="InterPro" id="IPR007221">
    <property type="entry name" value="MreC"/>
</dbReference>
<evidence type="ECO:0000313" key="6">
    <source>
        <dbReference type="EMBL" id="KKU87788.1"/>
    </source>
</evidence>
<reference evidence="6 7" key="1">
    <citation type="journal article" date="2015" name="Nature">
        <title>rRNA introns, odd ribosomes, and small enigmatic genomes across a large radiation of phyla.</title>
        <authorList>
            <person name="Brown C.T."/>
            <person name="Hug L.A."/>
            <person name="Thomas B.C."/>
            <person name="Sharon I."/>
            <person name="Castelle C.J."/>
            <person name="Singh A."/>
            <person name="Wilkins M.J."/>
            <person name="Williams K.H."/>
            <person name="Banfield J.F."/>
        </authorList>
    </citation>
    <scope>NUCLEOTIDE SEQUENCE [LARGE SCALE GENOMIC DNA]</scope>
</reference>
<evidence type="ECO:0000256" key="1">
    <source>
        <dbReference type="ARBA" id="ARBA00009369"/>
    </source>
</evidence>
<evidence type="ECO:0000259" key="5">
    <source>
        <dbReference type="Pfam" id="PF04085"/>
    </source>
</evidence>
<dbReference type="Proteomes" id="UP000034772">
    <property type="component" value="Unassembled WGS sequence"/>
</dbReference>
<dbReference type="GO" id="GO:0008360">
    <property type="term" value="P:regulation of cell shape"/>
    <property type="evidence" value="ECO:0007669"/>
    <property type="project" value="UniProtKB-KW"/>
</dbReference>
<protein>
    <recommendedName>
        <fullName evidence="2">Cell shape-determining protein MreC</fullName>
    </recommendedName>
    <alternativeName>
        <fullName evidence="4">Cell shape protein MreC</fullName>
    </alternativeName>
</protein>
<dbReference type="Gene3D" id="2.40.10.350">
    <property type="entry name" value="Rod shape-determining protein MreC, domain 2"/>
    <property type="match status" value="1"/>
</dbReference>
<evidence type="ECO:0000256" key="2">
    <source>
        <dbReference type="ARBA" id="ARBA00013855"/>
    </source>
</evidence>
<feature type="domain" description="Rod shape-determining protein MreC beta-barrel core" evidence="5">
    <location>
        <begin position="50"/>
        <end position="182"/>
    </location>
</feature>
<dbReference type="InterPro" id="IPR042177">
    <property type="entry name" value="Cell/Rod_1"/>
</dbReference>
<gene>
    <name evidence="6" type="ORF">UY17_C0009G0005</name>
</gene>
<dbReference type="AlphaFoldDB" id="A0A0G1WBU9"/>
<comment type="caution">
    <text evidence="6">The sequence shown here is derived from an EMBL/GenBank/DDBJ whole genome shotgun (WGS) entry which is preliminary data.</text>
</comment>
<name>A0A0G1WBU9_9BACT</name>
<evidence type="ECO:0000313" key="7">
    <source>
        <dbReference type="Proteomes" id="UP000034772"/>
    </source>
</evidence>
<evidence type="ECO:0000256" key="3">
    <source>
        <dbReference type="ARBA" id="ARBA00022960"/>
    </source>
</evidence>
<keyword evidence="3" id="KW-0133">Cell shape</keyword>
<dbReference type="InterPro" id="IPR042175">
    <property type="entry name" value="Cell/Rod_MreC_2"/>
</dbReference>
<dbReference type="InterPro" id="IPR055342">
    <property type="entry name" value="MreC_beta-barrel_core"/>
</dbReference>
<organism evidence="6 7">
    <name type="scientific">Candidatus Beckwithbacteria bacterium GW2011_GWC2_47_9</name>
    <dbReference type="NCBI Taxonomy" id="1618373"/>
    <lineage>
        <taxon>Bacteria</taxon>
        <taxon>Candidatus Beckwithiibacteriota</taxon>
    </lineage>
</organism>
<dbReference type="GO" id="GO:0005886">
    <property type="term" value="C:plasma membrane"/>
    <property type="evidence" value="ECO:0007669"/>
    <property type="project" value="TreeGrafter"/>
</dbReference>
<proteinExistence type="inferred from homology"/>
<sequence>MVVDLSCRLNEAEVIKLKAENESLRRLLGANLPASWQFIPAKIISLKGTRLTLNAGAKDGVKTGMNVLFLGEDQKGILIGKISQADPYLAQVDLVSEARVRTGAGAVGKLTLQGQTLKLIEVEQKYALNQGDLITTDGKDGWLPDLLVGRVGKIDNTATSIYQTAQVEPMADIKAVSQIFVVDLTL</sequence>
<dbReference type="EMBL" id="LCOZ01000009">
    <property type="protein sequence ID" value="KKU87788.1"/>
    <property type="molecule type" value="Genomic_DNA"/>
</dbReference>
<dbReference type="PANTHER" id="PTHR34138:SF1">
    <property type="entry name" value="CELL SHAPE-DETERMINING PROTEIN MREC"/>
    <property type="match status" value="1"/>
</dbReference>
<evidence type="ECO:0000256" key="4">
    <source>
        <dbReference type="ARBA" id="ARBA00032089"/>
    </source>
</evidence>
<accession>A0A0G1WBU9</accession>
<dbReference type="Gene3D" id="2.40.10.340">
    <property type="entry name" value="Rod shape-determining protein MreC, domain 1"/>
    <property type="match status" value="1"/>
</dbReference>